<evidence type="ECO:0000256" key="1">
    <source>
        <dbReference type="SAM" id="MobiDB-lite"/>
    </source>
</evidence>
<sequence>MTECHQQLWAEKTGKSTAAPKLCSLPPTTEAFEQNVYRAHFQVSQWYSALSRDPPHLSVLNYEWEVDDANKCLIPRNVAEGVPYAPEKILKLAVIGQHTPAFPLLCSPDTVICVARVMVNLKVTCVLYPGNGLYSPSWPPREIPTTQPDPAKGYSGAWERN</sequence>
<gene>
    <name evidence="2" type="ORF">E2C01_040421</name>
</gene>
<name>A0A5B7FMH1_PORTR</name>
<evidence type="ECO:0000313" key="2">
    <source>
        <dbReference type="EMBL" id="MPC46696.1"/>
    </source>
</evidence>
<organism evidence="2 3">
    <name type="scientific">Portunus trituberculatus</name>
    <name type="common">Swimming crab</name>
    <name type="synonym">Neptunus trituberculatus</name>
    <dbReference type="NCBI Taxonomy" id="210409"/>
    <lineage>
        <taxon>Eukaryota</taxon>
        <taxon>Metazoa</taxon>
        <taxon>Ecdysozoa</taxon>
        <taxon>Arthropoda</taxon>
        <taxon>Crustacea</taxon>
        <taxon>Multicrustacea</taxon>
        <taxon>Malacostraca</taxon>
        <taxon>Eumalacostraca</taxon>
        <taxon>Eucarida</taxon>
        <taxon>Decapoda</taxon>
        <taxon>Pleocyemata</taxon>
        <taxon>Brachyura</taxon>
        <taxon>Eubrachyura</taxon>
        <taxon>Portunoidea</taxon>
        <taxon>Portunidae</taxon>
        <taxon>Portuninae</taxon>
        <taxon>Portunus</taxon>
    </lineage>
</organism>
<feature type="region of interest" description="Disordered" evidence="1">
    <location>
        <begin position="138"/>
        <end position="161"/>
    </location>
</feature>
<protein>
    <submittedName>
        <fullName evidence="2">Uncharacterized protein</fullName>
    </submittedName>
</protein>
<evidence type="ECO:0000313" key="3">
    <source>
        <dbReference type="Proteomes" id="UP000324222"/>
    </source>
</evidence>
<accession>A0A5B7FMH1</accession>
<dbReference type="Proteomes" id="UP000324222">
    <property type="component" value="Unassembled WGS sequence"/>
</dbReference>
<dbReference type="EMBL" id="VSRR010007330">
    <property type="protein sequence ID" value="MPC46696.1"/>
    <property type="molecule type" value="Genomic_DNA"/>
</dbReference>
<keyword evidence="3" id="KW-1185">Reference proteome</keyword>
<dbReference type="AlphaFoldDB" id="A0A5B7FMH1"/>
<comment type="caution">
    <text evidence="2">The sequence shown here is derived from an EMBL/GenBank/DDBJ whole genome shotgun (WGS) entry which is preliminary data.</text>
</comment>
<proteinExistence type="predicted"/>
<reference evidence="2 3" key="1">
    <citation type="submission" date="2019-05" db="EMBL/GenBank/DDBJ databases">
        <title>Another draft genome of Portunus trituberculatus and its Hox gene families provides insights of decapod evolution.</title>
        <authorList>
            <person name="Jeong J.-H."/>
            <person name="Song I."/>
            <person name="Kim S."/>
            <person name="Choi T."/>
            <person name="Kim D."/>
            <person name="Ryu S."/>
            <person name="Kim W."/>
        </authorList>
    </citation>
    <scope>NUCLEOTIDE SEQUENCE [LARGE SCALE GENOMIC DNA]</scope>
    <source>
        <tissue evidence="2">Muscle</tissue>
    </source>
</reference>